<gene>
    <name evidence="2" type="ORF">Rhe02_18820</name>
</gene>
<proteinExistence type="predicted"/>
<sequence>MPVMLISDVLVEFDLEQPRTEPLGDLAALMHATHLPALSVALIADGRIADTLAIGEVLYGSGEAVSPQTPFQAASISKSIAAFCVLRLAADGVLDLDADVNGMLRTWRVPANGGWAPVITLRQLLSHTAGTTTHGFLGYPVGRTLPSLPDILDGRGNSDPVRVTALPGTAYRYSGGGYTVVQQLLHDVTGRGYAELAQELVLDPIGMTGSRFDQGHRPGFASGHHGGPSPIPGGAHRYPELAAAGLWSTPTDLGRFLLAVQASARGDADALLPKELAEAMLTSPTDAAYGLGLTLGPDASWFGHNGGNEGFLSTARLYQNSGTGVVIMTNGAFGMLVINQFLLPKLAAAMDWPDAPPPPERSQPAIAGRYGQFHIEEGDGGLVLVTPGQPTVELKATDRGWRSTSLNLDIRFGGDELIIAQDGIETDLRLPRSSEAM</sequence>
<keyword evidence="3" id="KW-1185">Reference proteome</keyword>
<dbReference type="InterPro" id="IPR001466">
    <property type="entry name" value="Beta-lactam-related"/>
</dbReference>
<name>A0A8J3Q610_9ACTN</name>
<dbReference type="SUPFAM" id="SSF56601">
    <property type="entry name" value="beta-lactamase/transpeptidase-like"/>
    <property type="match status" value="1"/>
</dbReference>
<accession>A0A8J3Q610</accession>
<dbReference type="EMBL" id="BONY01000009">
    <property type="protein sequence ID" value="GIH03815.1"/>
    <property type="molecule type" value="Genomic_DNA"/>
</dbReference>
<evidence type="ECO:0000313" key="2">
    <source>
        <dbReference type="EMBL" id="GIH03815.1"/>
    </source>
</evidence>
<protein>
    <recommendedName>
        <fullName evidence="1">Beta-lactamase-related domain-containing protein</fullName>
    </recommendedName>
</protein>
<dbReference type="InterPro" id="IPR012338">
    <property type="entry name" value="Beta-lactam/transpept-like"/>
</dbReference>
<comment type="caution">
    <text evidence="2">The sequence shown here is derived from an EMBL/GenBank/DDBJ whole genome shotgun (WGS) entry which is preliminary data.</text>
</comment>
<reference evidence="2" key="1">
    <citation type="submission" date="2021-01" db="EMBL/GenBank/DDBJ databases">
        <title>Whole genome shotgun sequence of Rhizocola hellebori NBRC 109834.</title>
        <authorList>
            <person name="Komaki H."/>
            <person name="Tamura T."/>
        </authorList>
    </citation>
    <scope>NUCLEOTIDE SEQUENCE</scope>
    <source>
        <strain evidence="2">NBRC 109834</strain>
    </source>
</reference>
<dbReference type="Pfam" id="PF00144">
    <property type="entry name" value="Beta-lactamase"/>
    <property type="match status" value="1"/>
</dbReference>
<dbReference type="PANTHER" id="PTHR46825:SF12">
    <property type="entry name" value="PENICILLIN-BINDING PROTEIN 4"/>
    <property type="match status" value="1"/>
</dbReference>
<dbReference type="InterPro" id="IPR050491">
    <property type="entry name" value="AmpC-like"/>
</dbReference>
<evidence type="ECO:0000259" key="1">
    <source>
        <dbReference type="Pfam" id="PF00144"/>
    </source>
</evidence>
<dbReference type="Proteomes" id="UP000612899">
    <property type="component" value="Unassembled WGS sequence"/>
</dbReference>
<feature type="domain" description="Beta-lactamase-related" evidence="1">
    <location>
        <begin position="27"/>
        <end position="333"/>
    </location>
</feature>
<evidence type="ECO:0000313" key="3">
    <source>
        <dbReference type="Proteomes" id="UP000612899"/>
    </source>
</evidence>
<dbReference type="PANTHER" id="PTHR46825">
    <property type="entry name" value="D-ALANYL-D-ALANINE-CARBOXYPEPTIDASE/ENDOPEPTIDASE AMPH"/>
    <property type="match status" value="1"/>
</dbReference>
<dbReference type="Gene3D" id="3.40.710.10">
    <property type="entry name" value="DD-peptidase/beta-lactamase superfamily"/>
    <property type="match status" value="1"/>
</dbReference>
<organism evidence="2 3">
    <name type="scientific">Rhizocola hellebori</name>
    <dbReference type="NCBI Taxonomy" id="1392758"/>
    <lineage>
        <taxon>Bacteria</taxon>
        <taxon>Bacillati</taxon>
        <taxon>Actinomycetota</taxon>
        <taxon>Actinomycetes</taxon>
        <taxon>Micromonosporales</taxon>
        <taxon>Micromonosporaceae</taxon>
        <taxon>Rhizocola</taxon>
    </lineage>
</organism>
<dbReference type="AlphaFoldDB" id="A0A8J3Q610"/>